<organism evidence="1 2">
    <name type="scientific">Gonapodya prolifera (strain JEL478)</name>
    <name type="common">Monoblepharis prolifera</name>
    <dbReference type="NCBI Taxonomy" id="1344416"/>
    <lineage>
        <taxon>Eukaryota</taxon>
        <taxon>Fungi</taxon>
        <taxon>Fungi incertae sedis</taxon>
        <taxon>Chytridiomycota</taxon>
        <taxon>Chytridiomycota incertae sedis</taxon>
        <taxon>Monoblepharidomycetes</taxon>
        <taxon>Monoblepharidales</taxon>
        <taxon>Gonapodyaceae</taxon>
        <taxon>Gonapodya</taxon>
    </lineage>
</organism>
<keyword evidence="2" id="KW-1185">Reference proteome</keyword>
<dbReference type="Proteomes" id="UP000070544">
    <property type="component" value="Unassembled WGS sequence"/>
</dbReference>
<protein>
    <submittedName>
        <fullName evidence="1">Uncharacterized protein</fullName>
    </submittedName>
</protein>
<dbReference type="AlphaFoldDB" id="A0A139AC67"/>
<accession>A0A139AC67</accession>
<dbReference type="EMBL" id="KQ965772">
    <property type="protein sequence ID" value="KXS14023.1"/>
    <property type="molecule type" value="Genomic_DNA"/>
</dbReference>
<gene>
    <name evidence="1" type="ORF">M427DRAFT_33450</name>
</gene>
<proteinExistence type="predicted"/>
<name>A0A139AC67_GONPJ</name>
<evidence type="ECO:0000313" key="1">
    <source>
        <dbReference type="EMBL" id="KXS14023.1"/>
    </source>
</evidence>
<sequence>MPTVASLPPDILTHILTLLATRRPFSQMSRSYVGRSGTCSGRPYKVRHSDARQPEITVRELRGAVAGTLAAQSTAVDDVKSRAQAMYSFRSKVLDLLRDGRSRDPWSRYTFSFRLTLLWSDIGDLRPPATANAIAVALIAVVPFGMELLHKSHIDISEDELCNVLLVHLEQLHVLFPHVKVLVRLHNCRPEEFAEVEADLTRKGVAQGLLKTLDLTNDVWDFQVSMRCGVGVGFCVSGWIR</sequence>
<evidence type="ECO:0000313" key="2">
    <source>
        <dbReference type="Proteomes" id="UP000070544"/>
    </source>
</evidence>
<reference evidence="1 2" key="1">
    <citation type="journal article" date="2015" name="Genome Biol. Evol.">
        <title>Phylogenomic analyses indicate that early fungi evolved digesting cell walls of algal ancestors of land plants.</title>
        <authorList>
            <person name="Chang Y."/>
            <person name="Wang S."/>
            <person name="Sekimoto S."/>
            <person name="Aerts A.L."/>
            <person name="Choi C."/>
            <person name="Clum A."/>
            <person name="LaButti K.M."/>
            <person name="Lindquist E.A."/>
            <person name="Yee Ngan C."/>
            <person name="Ohm R.A."/>
            <person name="Salamov A.A."/>
            <person name="Grigoriev I.V."/>
            <person name="Spatafora J.W."/>
            <person name="Berbee M.L."/>
        </authorList>
    </citation>
    <scope>NUCLEOTIDE SEQUENCE [LARGE SCALE GENOMIC DNA]</scope>
    <source>
        <strain evidence="1 2">JEL478</strain>
    </source>
</reference>